<comment type="caution">
    <text evidence="2">The sequence shown here is derived from an EMBL/GenBank/DDBJ whole genome shotgun (WGS) entry which is preliminary data.</text>
</comment>
<evidence type="ECO:0000313" key="3">
    <source>
        <dbReference type="Proteomes" id="UP001177744"/>
    </source>
</evidence>
<dbReference type="EMBL" id="JAULJE010000018">
    <property type="protein sequence ID" value="KAK1332441.1"/>
    <property type="molecule type" value="Genomic_DNA"/>
</dbReference>
<sequence>MGKRNNSQRKENVESPRKEISKTEACNMTEKEFRIMVVEFIHQMDEKINNSCKNQEQMKILEVLAIAIRQEEEIRGIQIGKEEVKLSLFADDMILYIKNPKDSVKKLIDLINEFSNQPRAPKFARIIAPRWRLLSTPGLRVRASPTYLSRRLLRPRQCGSAGRVPLPLRVGGAESLLNIQNQQGGLTLFRMFRSLPKGVELFWICASWALTTQTLSSDFLENHFLAEQVKLIKKTSLLCDPDGARQKQDHSEIISEHKQSKNTIQTMKRPNADQLIPVTGSLSITAFVDYSFAPLTPEGYKLLRSAPSSVLALGSSGSESPLCTSSPLLLDDGPSPSHGISGGGITAHLLATESRSIGVCTSTAKALLGSWQPALSQAPRGNRPERLLTQVTLSSGGSCIQSLLDQIRNVVIPPVPSQLGRLCHTVSPMSTHDLTCFHAGLPGPGLCPVPRAQMSQSSQDVGVSDSLSLSPLEQHSFLKVTYDSRRLRNVSAKSSGSAANSIAEGGWGSDRMGPPSGDAAAAITQGKSSGLGSEDILLTLQECVLGGRQPRPLTFRGTKCATSRSEGAALQAEPQVLPRLALITGTSNRYFRQRRGDQVLAESHRSH</sequence>
<dbReference type="AlphaFoldDB" id="A0AA40HJP2"/>
<reference evidence="2" key="1">
    <citation type="submission" date="2023-06" db="EMBL/GenBank/DDBJ databases">
        <title>Reference genome for the Northern bat (Eptesicus nilssonii), a most northern bat species.</title>
        <authorList>
            <person name="Laine V.N."/>
            <person name="Pulliainen A.T."/>
            <person name="Lilley T.M."/>
        </authorList>
    </citation>
    <scope>NUCLEOTIDE SEQUENCE</scope>
    <source>
        <strain evidence="2">BLF_Eptnil</strain>
        <tissue evidence="2">Kidney</tissue>
    </source>
</reference>
<name>A0AA40HJP2_CNENI</name>
<protein>
    <recommendedName>
        <fullName evidence="4">Reverse transcriptase domain-containing protein</fullName>
    </recommendedName>
</protein>
<feature type="region of interest" description="Disordered" evidence="1">
    <location>
        <begin position="1"/>
        <end position="22"/>
    </location>
</feature>
<dbReference type="Proteomes" id="UP001177744">
    <property type="component" value="Unassembled WGS sequence"/>
</dbReference>
<feature type="region of interest" description="Disordered" evidence="1">
    <location>
        <begin position="498"/>
        <end position="521"/>
    </location>
</feature>
<organism evidence="2 3">
    <name type="scientific">Cnephaeus nilssonii</name>
    <name type="common">Northern bat</name>
    <name type="synonym">Eptesicus nilssonii</name>
    <dbReference type="NCBI Taxonomy" id="3371016"/>
    <lineage>
        <taxon>Eukaryota</taxon>
        <taxon>Metazoa</taxon>
        <taxon>Chordata</taxon>
        <taxon>Craniata</taxon>
        <taxon>Vertebrata</taxon>
        <taxon>Euteleostomi</taxon>
        <taxon>Mammalia</taxon>
        <taxon>Eutheria</taxon>
        <taxon>Laurasiatheria</taxon>
        <taxon>Chiroptera</taxon>
        <taxon>Yangochiroptera</taxon>
        <taxon>Vespertilionidae</taxon>
        <taxon>Cnephaeus</taxon>
    </lineage>
</organism>
<evidence type="ECO:0000313" key="2">
    <source>
        <dbReference type="EMBL" id="KAK1332441.1"/>
    </source>
</evidence>
<accession>A0AA40HJP2</accession>
<evidence type="ECO:0008006" key="4">
    <source>
        <dbReference type="Google" id="ProtNLM"/>
    </source>
</evidence>
<gene>
    <name evidence="2" type="ORF">QTO34_007118</name>
</gene>
<evidence type="ECO:0000256" key="1">
    <source>
        <dbReference type="SAM" id="MobiDB-lite"/>
    </source>
</evidence>
<proteinExistence type="predicted"/>
<keyword evidence="3" id="KW-1185">Reference proteome</keyword>
<feature type="compositionally biased region" description="Basic and acidic residues" evidence="1">
    <location>
        <begin position="8"/>
        <end position="22"/>
    </location>
</feature>